<comment type="caution">
    <text evidence="7">The sequence shown here is derived from an EMBL/GenBank/DDBJ whole genome shotgun (WGS) entry which is preliminary data.</text>
</comment>
<dbReference type="PANTHER" id="PTHR10155:SF4">
    <property type="entry name" value="SUPPRESSOR OF CYTOKINE SIGNALING 1"/>
    <property type="match status" value="1"/>
</dbReference>
<feature type="compositionally biased region" description="Polar residues" evidence="4">
    <location>
        <begin position="47"/>
        <end position="56"/>
    </location>
</feature>
<dbReference type="InterPro" id="IPR000980">
    <property type="entry name" value="SH2"/>
</dbReference>
<dbReference type="Gene3D" id="3.30.505.10">
    <property type="entry name" value="SH2 domain"/>
    <property type="match status" value="1"/>
</dbReference>
<dbReference type="PANTHER" id="PTHR10155">
    <property type="entry name" value="PHOSPHATIDYLINOSITOL 3-KINASE REGULATORY SUBUNIT"/>
    <property type="match status" value="1"/>
</dbReference>
<dbReference type="GO" id="GO:0016567">
    <property type="term" value="P:protein ubiquitination"/>
    <property type="evidence" value="ECO:0007669"/>
    <property type="project" value="UniProtKB-UniPathway"/>
</dbReference>
<dbReference type="PROSITE" id="PS50225">
    <property type="entry name" value="SOCS"/>
    <property type="match status" value="1"/>
</dbReference>
<evidence type="ECO:0000259" key="6">
    <source>
        <dbReference type="PROSITE" id="PS50225"/>
    </source>
</evidence>
<dbReference type="GO" id="GO:0046854">
    <property type="term" value="P:phosphatidylinositol phosphate biosynthetic process"/>
    <property type="evidence" value="ECO:0007669"/>
    <property type="project" value="TreeGrafter"/>
</dbReference>
<name>A0A4Z2J7J2_9TELE</name>
<dbReference type="AlphaFoldDB" id="A0A4Z2J7J2"/>
<dbReference type="GO" id="GO:0046935">
    <property type="term" value="F:1-phosphatidylinositol-3-kinase regulator activity"/>
    <property type="evidence" value="ECO:0007669"/>
    <property type="project" value="TreeGrafter"/>
</dbReference>
<accession>A0A4Z2J7J2</accession>
<dbReference type="SUPFAM" id="SSF55550">
    <property type="entry name" value="SH2 domain"/>
    <property type="match status" value="1"/>
</dbReference>
<evidence type="ECO:0000256" key="2">
    <source>
        <dbReference type="ARBA" id="ARBA00022999"/>
    </source>
</evidence>
<dbReference type="EMBL" id="SRLO01000018">
    <property type="protein sequence ID" value="TNN86060.1"/>
    <property type="molecule type" value="Genomic_DNA"/>
</dbReference>
<evidence type="ECO:0000256" key="4">
    <source>
        <dbReference type="SAM" id="MobiDB-lite"/>
    </source>
</evidence>
<keyword evidence="2 3" id="KW-0727">SH2 domain</keyword>
<feature type="domain" description="SOCS box" evidence="6">
    <location>
        <begin position="195"/>
        <end position="245"/>
    </location>
</feature>
<feature type="compositionally biased region" description="Polar residues" evidence="4">
    <location>
        <begin position="1"/>
        <end position="26"/>
    </location>
</feature>
<feature type="region of interest" description="Disordered" evidence="4">
    <location>
        <begin position="1"/>
        <end position="56"/>
    </location>
</feature>
<protein>
    <submittedName>
        <fullName evidence="7">Suppressor of cytokine signaling 1</fullName>
    </submittedName>
</protein>
<gene>
    <name evidence="7" type="primary">Socs1</name>
    <name evidence="7" type="ORF">EYF80_003904</name>
</gene>
<evidence type="ECO:0000313" key="8">
    <source>
        <dbReference type="Proteomes" id="UP000314294"/>
    </source>
</evidence>
<dbReference type="UniPathway" id="UPA00143"/>
<keyword evidence="8" id="KW-1185">Reference proteome</keyword>
<comment type="pathway">
    <text evidence="1">Protein modification; protein ubiquitination.</text>
</comment>
<dbReference type="InterPro" id="IPR036860">
    <property type="entry name" value="SH2_dom_sf"/>
</dbReference>
<dbReference type="SMART" id="SM00252">
    <property type="entry name" value="SH2"/>
    <property type="match status" value="1"/>
</dbReference>
<evidence type="ECO:0000256" key="3">
    <source>
        <dbReference type="PROSITE-ProRule" id="PRU00191"/>
    </source>
</evidence>
<evidence type="ECO:0000256" key="1">
    <source>
        <dbReference type="ARBA" id="ARBA00004906"/>
    </source>
</evidence>
<organism evidence="7 8">
    <name type="scientific">Liparis tanakae</name>
    <name type="common">Tanaka's snailfish</name>
    <dbReference type="NCBI Taxonomy" id="230148"/>
    <lineage>
        <taxon>Eukaryota</taxon>
        <taxon>Metazoa</taxon>
        <taxon>Chordata</taxon>
        <taxon>Craniata</taxon>
        <taxon>Vertebrata</taxon>
        <taxon>Euteleostomi</taxon>
        <taxon>Actinopterygii</taxon>
        <taxon>Neopterygii</taxon>
        <taxon>Teleostei</taxon>
        <taxon>Neoteleostei</taxon>
        <taxon>Acanthomorphata</taxon>
        <taxon>Eupercaria</taxon>
        <taxon>Perciformes</taxon>
        <taxon>Cottioidei</taxon>
        <taxon>Cottales</taxon>
        <taxon>Liparidae</taxon>
        <taxon>Liparis</taxon>
    </lineage>
</organism>
<dbReference type="OrthoDB" id="9937362at2759"/>
<reference evidence="7 8" key="1">
    <citation type="submission" date="2019-03" db="EMBL/GenBank/DDBJ databases">
        <title>First draft genome of Liparis tanakae, snailfish: a comprehensive survey of snailfish specific genes.</title>
        <authorList>
            <person name="Kim W."/>
            <person name="Song I."/>
            <person name="Jeong J.-H."/>
            <person name="Kim D."/>
            <person name="Kim S."/>
            <person name="Ryu S."/>
            <person name="Song J.Y."/>
            <person name="Lee S.K."/>
        </authorList>
    </citation>
    <scope>NUCLEOTIDE SEQUENCE [LARGE SCALE GENOMIC DNA]</scope>
    <source>
        <tissue evidence="7">Muscle</tissue>
    </source>
</reference>
<dbReference type="Pfam" id="PF00017">
    <property type="entry name" value="SH2"/>
    <property type="match status" value="1"/>
</dbReference>
<dbReference type="Proteomes" id="UP000314294">
    <property type="component" value="Unassembled WGS sequence"/>
</dbReference>
<sequence length="246" mass="27185">MVRYNPDSTVAQSRKQNPAAETQNQSQPQGEPAEPEGAERRPEGDQPESQEPTESQLDLLQWRKLKLHEEPDTWGQPIPGAGAEGFPTHLRPFSSAAQYQLVERTYQQLQHSGYYWGAMAMGAAHGLLARAPPGAFLIRDSGQPDVFFTLSYRSADGPTSVRVQLSDLLFGLSGSHRTFASLFGLLTYYTGAACKLTAPYRRQRPERLKQMCRRALASAHGAENIATFPGLSAQVKDYVQAYPCCI</sequence>
<dbReference type="GO" id="GO:0005942">
    <property type="term" value="C:phosphatidylinositol 3-kinase complex"/>
    <property type="evidence" value="ECO:0007669"/>
    <property type="project" value="TreeGrafter"/>
</dbReference>
<dbReference type="PROSITE" id="PS50001">
    <property type="entry name" value="SH2"/>
    <property type="match status" value="1"/>
</dbReference>
<feature type="domain" description="SH2" evidence="5">
    <location>
        <begin position="114"/>
        <end position="206"/>
    </location>
</feature>
<dbReference type="InterPro" id="IPR001496">
    <property type="entry name" value="SOCS_box"/>
</dbReference>
<evidence type="ECO:0000259" key="5">
    <source>
        <dbReference type="PROSITE" id="PS50001"/>
    </source>
</evidence>
<proteinExistence type="predicted"/>
<evidence type="ECO:0000313" key="7">
    <source>
        <dbReference type="EMBL" id="TNN86060.1"/>
    </source>
</evidence>